<keyword evidence="7" id="KW-1185">Reference proteome</keyword>
<organism evidence="7 8">
    <name type="scientific">Rhodamnia argentea</name>
    <dbReference type="NCBI Taxonomy" id="178133"/>
    <lineage>
        <taxon>Eukaryota</taxon>
        <taxon>Viridiplantae</taxon>
        <taxon>Streptophyta</taxon>
        <taxon>Embryophyta</taxon>
        <taxon>Tracheophyta</taxon>
        <taxon>Spermatophyta</taxon>
        <taxon>Magnoliopsida</taxon>
        <taxon>eudicotyledons</taxon>
        <taxon>Gunneridae</taxon>
        <taxon>Pentapetalae</taxon>
        <taxon>rosids</taxon>
        <taxon>malvids</taxon>
        <taxon>Myrtales</taxon>
        <taxon>Myrtaceae</taxon>
        <taxon>Myrtoideae</taxon>
        <taxon>Myrteae</taxon>
        <taxon>Australasian group</taxon>
        <taxon>Rhodamnia</taxon>
    </lineage>
</organism>
<evidence type="ECO:0000313" key="8">
    <source>
        <dbReference type="RefSeq" id="XP_030530418.1"/>
    </source>
</evidence>
<evidence type="ECO:0000259" key="6">
    <source>
        <dbReference type="Pfam" id="PF03168"/>
    </source>
</evidence>
<evidence type="ECO:0000256" key="1">
    <source>
        <dbReference type="ARBA" id="ARBA00004167"/>
    </source>
</evidence>
<proteinExistence type="predicted"/>
<dbReference type="AlphaFoldDB" id="A0A8B8P902"/>
<protein>
    <submittedName>
        <fullName evidence="8">Uncharacterized protein LOC115740907</fullName>
    </submittedName>
</protein>
<evidence type="ECO:0000256" key="3">
    <source>
        <dbReference type="ARBA" id="ARBA00022989"/>
    </source>
</evidence>
<comment type="subcellular location">
    <subcellularLocation>
        <location evidence="1">Membrane</location>
        <topology evidence="1">Single-pass membrane protein</topology>
    </subcellularLocation>
</comment>
<dbReference type="RefSeq" id="XP_030530418.1">
    <property type="nucleotide sequence ID" value="XM_030674558.2"/>
</dbReference>
<keyword evidence="4 5" id="KW-0472">Membrane</keyword>
<dbReference type="SUPFAM" id="SSF117070">
    <property type="entry name" value="LEA14-like"/>
    <property type="match status" value="1"/>
</dbReference>
<keyword evidence="2 5" id="KW-0812">Transmembrane</keyword>
<evidence type="ECO:0000313" key="7">
    <source>
        <dbReference type="Proteomes" id="UP000827889"/>
    </source>
</evidence>
<dbReference type="KEGG" id="rarg:115740907"/>
<accession>A0A8B8P902</accession>
<evidence type="ECO:0000256" key="4">
    <source>
        <dbReference type="ARBA" id="ARBA00023136"/>
    </source>
</evidence>
<name>A0A8B8P902_9MYRT</name>
<dbReference type="InterPro" id="IPR004864">
    <property type="entry name" value="LEA_2"/>
</dbReference>
<dbReference type="PANTHER" id="PTHR31234">
    <property type="entry name" value="LATE EMBRYOGENESIS ABUNDANT (LEA) HYDROXYPROLINE-RICH GLYCOPROTEIN FAMILY"/>
    <property type="match status" value="1"/>
</dbReference>
<evidence type="ECO:0000256" key="2">
    <source>
        <dbReference type="ARBA" id="ARBA00022692"/>
    </source>
</evidence>
<dbReference type="InterPro" id="IPR044839">
    <property type="entry name" value="NDR1-like"/>
</dbReference>
<dbReference type="GeneID" id="115740907"/>
<dbReference type="GO" id="GO:0016020">
    <property type="term" value="C:membrane"/>
    <property type="evidence" value="ECO:0007669"/>
    <property type="project" value="UniProtKB-SubCell"/>
</dbReference>
<dbReference type="PANTHER" id="PTHR31234:SF65">
    <property type="entry name" value="LATE EMBRYOGENESIS ABUNDANT PROTEIN, LEA_2 SUBGROUP"/>
    <property type="match status" value="1"/>
</dbReference>
<dbReference type="GO" id="GO:0098542">
    <property type="term" value="P:defense response to other organism"/>
    <property type="evidence" value="ECO:0007669"/>
    <property type="project" value="InterPro"/>
</dbReference>
<feature type="domain" description="Late embryogenesis abundant protein LEA-2 subgroup" evidence="6">
    <location>
        <begin position="100"/>
        <end position="199"/>
    </location>
</feature>
<dbReference type="Gene3D" id="2.60.40.1820">
    <property type="match status" value="1"/>
</dbReference>
<dbReference type="OrthoDB" id="764273at2759"/>
<keyword evidence="3 5" id="KW-1133">Transmembrane helix</keyword>
<gene>
    <name evidence="8" type="primary">LOC115740907</name>
</gene>
<sequence length="219" mass="23868">MAEKEQARPLAPASYITRSDEDQALSDHFRLRRPSCLKCCGIAAALFLILAVVALVLVFTVFHVEDPIVRMNRVQIPQLAQLVSNGTALSGANITAVADVSVKNPNAASFRYGNSTTELYYGGEVVGEGRIPAGKAAARRTQRVNVTVEVVPARIAKAPRLSSDLAAGNLTMESYTRIDGRVKILKIIRKHVVVRLNCTIAYVIASGEMKEECQRRVSF</sequence>
<dbReference type="Proteomes" id="UP000827889">
    <property type="component" value="Chromosome 9"/>
</dbReference>
<reference evidence="8" key="1">
    <citation type="submission" date="2025-08" db="UniProtKB">
        <authorList>
            <consortium name="RefSeq"/>
        </authorList>
    </citation>
    <scope>IDENTIFICATION</scope>
    <source>
        <tissue evidence="8">Leaf</tissue>
    </source>
</reference>
<evidence type="ECO:0000256" key="5">
    <source>
        <dbReference type="SAM" id="Phobius"/>
    </source>
</evidence>
<feature type="transmembrane region" description="Helical" evidence="5">
    <location>
        <begin position="39"/>
        <end position="62"/>
    </location>
</feature>
<dbReference type="Pfam" id="PF03168">
    <property type="entry name" value="LEA_2"/>
    <property type="match status" value="1"/>
</dbReference>